<name>A0A2Z4IKX9_9BACT</name>
<proteinExistence type="predicted"/>
<evidence type="ECO:0000313" key="2">
    <source>
        <dbReference type="Proteomes" id="UP000248688"/>
    </source>
</evidence>
<sequence length="121" mass="14341">MDSFEKLNRNGYFTISHYSETQNTSLTQLTFQNENELRWYHILCDLESQKCIINKLDEKWGDLFIYPQGSTNSDQFIFSTLPAFLYEVYDKSEISRYYSIDDLDKNGNPVIIFAHLNPDFK</sequence>
<dbReference type="KEGG" id="est:DN752_17400"/>
<dbReference type="AlphaFoldDB" id="A0A2Z4IKX9"/>
<dbReference type="Proteomes" id="UP000248688">
    <property type="component" value="Chromosome"/>
</dbReference>
<protein>
    <submittedName>
        <fullName evidence="1">Uncharacterized protein</fullName>
    </submittedName>
</protein>
<organism evidence="1 2">
    <name type="scientific">Echinicola strongylocentroti</name>
    <dbReference type="NCBI Taxonomy" id="1795355"/>
    <lineage>
        <taxon>Bacteria</taxon>
        <taxon>Pseudomonadati</taxon>
        <taxon>Bacteroidota</taxon>
        <taxon>Cytophagia</taxon>
        <taxon>Cytophagales</taxon>
        <taxon>Cyclobacteriaceae</taxon>
        <taxon>Echinicola</taxon>
    </lineage>
</organism>
<keyword evidence="2" id="KW-1185">Reference proteome</keyword>
<gene>
    <name evidence="1" type="ORF">DN752_17400</name>
</gene>
<accession>A0A2Z4IKX9</accession>
<evidence type="ECO:0000313" key="1">
    <source>
        <dbReference type="EMBL" id="AWW31761.1"/>
    </source>
</evidence>
<dbReference type="EMBL" id="CP030041">
    <property type="protein sequence ID" value="AWW31761.1"/>
    <property type="molecule type" value="Genomic_DNA"/>
</dbReference>
<reference evidence="1 2" key="1">
    <citation type="submission" date="2018-06" db="EMBL/GenBank/DDBJ databases">
        <title>Echinicola strongylocentroti sp. nov., isolated from a sea urchin Strongylocentrotus intermedius.</title>
        <authorList>
            <person name="Bae S.S."/>
        </authorList>
    </citation>
    <scope>NUCLEOTIDE SEQUENCE [LARGE SCALE GENOMIC DNA]</scope>
    <source>
        <strain evidence="1 2">MEBiC08714</strain>
    </source>
</reference>